<protein>
    <submittedName>
        <fullName evidence="2">Uncharacterized protein</fullName>
    </submittedName>
</protein>
<gene>
    <name evidence="2" type="ORF">C8F04DRAFT_1284404</name>
</gene>
<comment type="caution">
    <text evidence="2">The sequence shown here is derived from an EMBL/GenBank/DDBJ whole genome shotgun (WGS) entry which is preliminary data.</text>
</comment>
<accession>A0AAD6RW41</accession>
<feature type="compositionally biased region" description="Pro residues" evidence="1">
    <location>
        <begin position="162"/>
        <end position="179"/>
    </location>
</feature>
<name>A0AAD6RW41_9AGAR</name>
<evidence type="ECO:0000313" key="3">
    <source>
        <dbReference type="Proteomes" id="UP001218188"/>
    </source>
</evidence>
<dbReference type="Proteomes" id="UP001218188">
    <property type="component" value="Unassembled WGS sequence"/>
</dbReference>
<reference evidence="2" key="1">
    <citation type="submission" date="2023-03" db="EMBL/GenBank/DDBJ databases">
        <title>Massive genome expansion in bonnet fungi (Mycena s.s.) driven by repeated elements and novel gene families across ecological guilds.</title>
        <authorList>
            <consortium name="Lawrence Berkeley National Laboratory"/>
            <person name="Harder C.B."/>
            <person name="Miyauchi S."/>
            <person name="Viragh M."/>
            <person name="Kuo A."/>
            <person name="Thoen E."/>
            <person name="Andreopoulos B."/>
            <person name="Lu D."/>
            <person name="Skrede I."/>
            <person name="Drula E."/>
            <person name="Henrissat B."/>
            <person name="Morin E."/>
            <person name="Kohler A."/>
            <person name="Barry K."/>
            <person name="LaButti K."/>
            <person name="Morin E."/>
            <person name="Salamov A."/>
            <person name="Lipzen A."/>
            <person name="Mereny Z."/>
            <person name="Hegedus B."/>
            <person name="Baldrian P."/>
            <person name="Stursova M."/>
            <person name="Weitz H."/>
            <person name="Taylor A."/>
            <person name="Grigoriev I.V."/>
            <person name="Nagy L.G."/>
            <person name="Martin F."/>
            <person name="Kauserud H."/>
        </authorList>
    </citation>
    <scope>NUCLEOTIDE SEQUENCE</scope>
    <source>
        <strain evidence="2">CBHHK200</strain>
    </source>
</reference>
<sequence length="212" mass="23531">MQWNSKFLDVAWRSRCCIQNYPEKLEEQGFRIGASKAEPRSIKESTFRDFMPALQAANSAHNTDNDDNDTVVAIVGWDDGECLVSPSCAAIDVAFVDEKELELEEQGDIPLVSTVDSVLFYVRDSPAYQKALGSVGRAAQRKSKGKGKGKEKERKATSPSPSRSPSPSAPARYPSPRPTVPAQRPPVDSRGYREDPPRPPILRRPPRQPILR</sequence>
<evidence type="ECO:0000313" key="2">
    <source>
        <dbReference type="EMBL" id="KAJ7015888.1"/>
    </source>
</evidence>
<dbReference type="EMBL" id="JARJCM010000794">
    <property type="protein sequence ID" value="KAJ7015888.1"/>
    <property type="molecule type" value="Genomic_DNA"/>
</dbReference>
<evidence type="ECO:0000256" key="1">
    <source>
        <dbReference type="SAM" id="MobiDB-lite"/>
    </source>
</evidence>
<feature type="region of interest" description="Disordered" evidence="1">
    <location>
        <begin position="131"/>
        <end position="212"/>
    </location>
</feature>
<keyword evidence="3" id="KW-1185">Reference proteome</keyword>
<organism evidence="2 3">
    <name type="scientific">Mycena alexandri</name>
    <dbReference type="NCBI Taxonomy" id="1745969"/>
    <lineage>
        <taxon>Eukaryota</taxon>
        <taxon>Fungi</taxon>
        <taxon>Dikarya</taxon>
        <taxon>Basidiomycota</taxon>
        <taxon>Agaricomycotina</taxon>
        <taxon>Agaricomycetes</taxon>
        <taxon>Agaricomycetidae</taxon>
        <taxon>Agaricales</taxon>
        <taxon>Marasmiineae</taxon>
        <taxon>Mycenaceae</taxon>
        <taxon>Mycena</taxon>
    </lineage>
</organism>
<proteinExistence type="predicted"/>
<dbReference type="AlphaFoldDB" id="A0AAD6RW41"/>